<dbReference type="GeneID" id="55661189"/>
<dbReference type="RefSeq" id="WP_108155274.1">
    <property type="nucleotide sequence ID" value="NZ_CP026306.1"/>
</dbReference>
<evidence type="ECO:0000313" key="2">
    <source>
        <dbReference type="Proteomes" id="UP000244201"/>
    </source>
</evidence>
<accession>A0A2R4TFS3</accession>
<dbReference type="OrthoDB" id="4253716at2"/>
<dbReference type="Proteomes" id="UP000244201">
    <property type="component" value="Plasmid pSLUN2"/>
</dbReference>
<dbReference type="KEGG" id="slk:SLUN_38825"/>
<gene>
    <name evidence="1" type="ORF">SLUN_38825</name>
</gene>
<dbReference type="EMBL" id="CP026306">
    <property type="protein sequence ID" value="AVZ77985.1"/>
    <property type="molecule type" value="Genomic_DNA"/>
</dbReference>
<proteinExistence type="predicted"/>
<keyword evidence="1" id="KW-0614">Plasmid</keyword>
<organism evidence="1 2">
    <name type="scientific">Streptomyces lunaelactis</name>
    <dbReference type="NCBI Taxonomy" id="1535768"/>
    <lineage>
        <taxon>Bacteria</taxon>
        <taxon>Bacillati</taxon>
        <taxon>Actinomycetota</taxon>
        <taxon>Actinomycetes</taxon>
        <taxon>Kitasatosporales</taxon>
        <taxon>Streptomycetaceae</taxon>
        <taxon>Streptomyces</taxon>
    </lineage>
</organism>
<name>A0A2R4TFS3_9ACTN</name>
<keyword evidence="2" id="KW-1185">Reference proteome</keyword>
<geneLocation type="plasmid" evidence="2">
    <name>pslun2</name>
</geneLocation>
<dbReference type="AlphaFoldDB" id="A0A2R4TFS3"/>
<protein>
    <submittedName>
        <fullName evidence="1">Uncharacterized protein</fullName>
    </submittedName>
</protein>
<evidence type="ECO:0000313" key="1">
    <source>
        <dbReference type="EMBL" id="AVZ77985.1"/>
    </source>
</evidence>
<sequence>MSSRTVLTPKTEPVGADGYTLRERSWKREADKHVQALNVMLAERGAPIRFGYPAPVAVPFDGPGPDEAYAGALPLDDELADVLALSTALLQAARTGTEDVADERTLLLKRAALTDRLALATPHDTTAQSRAIREAHILMTFDVVHHTGRGEFAADSIEADGAGGPRAYVRQEYAAWHVPIPPGEGI</sequence>
<reference evidence="1 2" key="1">
    <citation type="submission" date="2018-01" db="EMBL/GenBank/DDBJ databases">
        <title>Complete genome sequence of Streptomyces lunaelactis MM109T, a Ferroverdin A producer isolated from cave moonmilk deposits.</title>
        <authorList>
            <person name="Naome A."/>
            <person name="Martinet L."/>
            <person name="Maciejewska M."/>
            <person name="Anderssen S."/>
            <person name="Adam D."/>
            <person name="Tenconi E."/>
            <person name="Deflandre B."/>
            <person name="Arguelles-Arias A."/>
            <person name="Calusinska M."/>
            <person name="Copieters W."/>
            <person name="Karim L."/>
            <person name="Hanikenne M."/>
            <person name="Baurain D."/>
            <person name="van Wezel G."/>
            <person name="Smargiasso N."/>
            <person name="de Pauw E."/>
            <person name="Delfosse P."/>
            <person name="Rigali S."/>
        </authorList>
    </citation>
    <scope>NUCLEOTIDE SEQUENCE [LARGE SCALE GENOMIC DNA]</scope>
    <source>
        <strain evidence="1 2">MM109</strain>
        <plasmid evidence="2">Plasmid pslun2</plasmid>
    </source>
</reference>